<evidence type="ECO:0000313" key="2">
    <source>
        <dbReference type="EMBL" id="SNR65437.1"/>
    </source>
</evidence>
<dbReference type="RefSeq" id="WP_089322424.1">
    <property type="nucleotide sequence ID" value="NZ_FZOB01000002.1"/>
</dbReference>
<dbReference type="OrthoDB" id="9798761at2"/>
<sequence length="713" mass="85969">MNNFQYFEKIEIPIIQRDYVLGRDDAKEIRKKFLNDLFNALENNEVFHLDFVYGQYNNGTFIPIDGQQRLTTLFLLYWYFARKENKNYKVDFKYRTRKSAEEFCEFLWEVKDIDFSQDKISSQLKNHKKFIPFWEFDPTVESMLIVLDEIHKRGKYKEYFDKLEKITFSIFELDIMDKQAEELYRKMNSRGKVLTELENFKTIYEQIAYKEGIWKYKQIAEKFEKNWSNFFWKYKDENYLIDNPFMNLIRFITEMRSYENGKNYEDVNIYSFNYLREFYKSKDNFSLLEECLDNLKRIESVSKYIEGKFIFFGKNERINLFVEVLRNYDNMTNTNKILAYLMIKAVLKITDIEKDLNRVLDLLRISRNDLHRQRTLKRGKIEYTLTIENKDIPQLIKGYMPLIKNIKDKDPYEKLLEITPRTESLKHEKEKAELIIKHGVKQEIHQLEDFKYLKGDLRIFLSNKCNFIKDKAERMKFINKKFISLFNNPDNLICRALLAIGDYSIWLGTVCRGDKYFFGQKGYWEIFFTYKARQIKVSGDKEEFEKRAELYSQFFSKLQNKSLQEIIDEKLHNYENRNKDWIYYFLKYPIILSNLNDKNLKNVFGWVQAWEENANLNTGFIEKLEKETQITSYHINVILLALLNELLDNLDEFQDLSKYLHNDNNCSTYLVYKDKKIEISSDKIIVDGKEIPLYENKDAVDKAKVLLTSSIDL</sequence>
<name>A0A238Y2T4_9BACT</name>
<evidence type="ECO:0000259" key="1">
    <source>
        <dbReference type="Pfam" id="PF03235"/>
    </source>
</evidence>
<proteinExistence type="predicted"/>
<dbReference type="EMBL" id="FZOB01000002">
    <property type="protein sequence ID" value="SNR65437.1"/>
    <property type="molecule type" value="Genomic_DNA"/>
</dbReference>
<organism evidence="2 3">
    <name type="scientific">Desulfurobacterium atlanticum</name>
    <dbReference type="NCBI Taxonomy" id="240169"/>
    <lineage>
        <taxon>Bacteria</taxon>
        <taxon>Pseudomonadati</taxon>
        <taxon>Aquificota</taxon>
        <taxon>Aquificia</taxon>
        <taxon>Desulfurobacteriales</taxon>
        <taxon>Desulfurobacteriaceae</taxon>
        <taxon>Desulfurobacterium</taxon>
    </lineage>
</organism>
<accession>A0A238Y2T4</accession>
<feature type="domain" description="GmrSD restriction endonucleases N-terminal" evidence="1">
    <location>
        <begin position="10"/>
        <end position="204"/>
    </location>
</feature>
<dbReference type="Pfam" id="PF03235">
    <property type="entry name" value="GmrSD_N"/>
    <property type="match status" value="1"/>
</dbReference>
<dbReference type="InterPro" id="IPR004919">
    <property type="entry name" value="GmrSD_N"/>
</dbReference>
<dbReference type="AlphaFoldDB" id="A0A238Y2T4"/>
<evidence type="ECO:0000313" key="3">
    <source>
        <dbReference type="Proteomes" id="UP000198405"/>
    </source>
</evidence>
<protein>
    <recommendedName>
        <fullName evidence="1">GmrSD restriction endonucleases N-terminal domain-containing protein</fullName>
    </recommendedName>
</protein>
<dbReference type="Proteomes" id="UP000198405">
    <property type="component" value="Unassembled WGS sequence"/>
</dbReference>
<gene>
    <name evidence="2" type="ORF">SAMN06265340_10270</name>
</gene>
<reference evidence="3" key="1">
    <citation type="submission" date="2017-06" db="EMBL/GenBank/DDBJ databases">
        <authorList>
            <person name="Varghese N."/>
            <person name="Submissions S."/>
        </authorList>
    </citation>
    <scope>NUCLEOTIDE SEQUENCE [LARGE SCALE GENOMIC DNA]</scope>
    <source>
        <strain evidence="3">DSM 15668</strain>
    </source>
</reference>
<keyword evidence="3" id="KW-1185">Reference proteome</keyword>